<feature type="compositionally biased region" description="Polar residues" evidence="1">
    <location>
        <begin position="165"/>
        <end position="175"/>
    </location>
</feature>
<feature type="compositionally biased region" description="Basic residues" evidence="1">
    <location>
        <begin position="1"/>
        <end position="11"/>
    </location>
</feature>
<gene>
    <name evidence="2" type="ORF">BKCO1_37000107</name>
</gene>
<dbReference type="RefSeq" id="XP_020128892.1">
    <property type="nucleotide sequence ID" value="XM_020274983.1"/>
</dbReference>
<evidence type="ECO:0000313" key="3">
    <source>
        <dbReference type="Proteomes" id="UP000183809"/>
    </source>
</evidence>
<organism evidence="2 3">
    <name type="scientific">Diplodia corticola</name>
    <dbReference type="NCBI Taxonomy" id="236234"/>
    <lineage>
        <taxon>Eukaryota</taxon>
        <taxon>Fungi</taxon>
        <taxon>Dikarya</taxon>
        <taxon>Ascomycota</taxon>
        <taxon>Pezizomycotina</taxon>
        <taxon>Dothideomycetes</taxon>
        <taxon>Dothideomycetes incertae sedis</taxon>
        <taxon>Botryosphaeriales</taxon>
        <taxon>Botryosphaeriaceae</taxon>
        <taxon>Diplodia</taxon>
    </lineage>
</organism>
<dbReference type="InterPro" id="IPR038883">
    <property type="entry name" value="AN11006-like"/>
</dbReference>
<keyword evidence="2" id="KW-0238">DNA-binding</keyword>
<protein>
    <submittedName>
        <fullName evidence="2">Dna-binding protein</fullName>
    </submittedName>
</protein>
<feature type="compositionally biased region" description="Polar residues" evidence="1">
    <location>
        <begin position="12"/>
        <end position="21"/>
    </location>
</feature>
<feature type="compositionally biased region" description="Acidic residues" evidence="1">
    <location>
        <begin position="59"/>
        <end position="76"/>
    </location>
</feature>
<comment type="caution">
    <text evidence="2">The sequence shown here is derived from an EMBL/GenBank/DDBJ whole genome shotgun (WGS) entry which is preliminary data.</text>
</comment>
<dbReference type="GO" id="GO:0003677">
    <property type="term" value="F:DNA binding"/>
    <property type="evidence" value="ECO:0007669"/>
    <property type="project" value="UniProtKB-KW"/>
</dbReference>
<feature type="compositionally biased region" description="Basic and acidic residues" evidence="1">
    <location>
        <begin position="40"/>
        <end position="50"/>
    </location>
</feature>
<dbReference type="EMBL" id="MNUE01000037">
    <property type="protein sequence ID" value="OJD32632.1"/>
    <property type="molecule type" value="Genomic_DNA"/>
</dbReference>
<feature type="region of interest" description="Disordered" evidence="1">
    <location>
        <begin position="1"/>
        <end position="123"/>
    </location>
</feature>
<proteinExistence type="predicted"/>
<accession>A0A1J9QW40</accession>
<dbReference type="PANTHER" id="PTHR42085:SF1">
    <property type="entry name" value="F-BOX DOMAIN-CONTAINING PROTEIN"/>
    <property type="match status" value="1"/>
</dbReference>
<dbReference type="OrthoDB" id="5372935at2759"/>
<reference evidence="2 3" key="1">
    <citation type="submission" date="2016-10" db="EMBL/GenBank/DDBJ databases">
        <title>Proteomics and genomics reveal pathogen-plant mechanisms compatible with a hemibiotrophic lifestyle of Diplodia corticola.</title>
        <authorList>
            <person name="Fernandes I."/>
            <person name="De Jonge R."/>
            <person name="Van De Peer Y."/>
            <person name="Devreese B."/>
            <person name="Alves A."/>
            <person name="Esteves A.C."/>
        </authorList>
    </citation>
    <scope>NUCLEOTIDE SEQUENCE [LARGE SCALE GENOMIC DNA]</scope>
    <source>
        <strain evidence="2 3">CBS 112549</strain>
    </source>
</reference>
<feature type="compositionally biased region" description="Pro residues" evidence="1">
    <location>
        <begin position="89"/>
        <end position="101"/>
    </location>
</feature>
<dbReference type="PANTHER" id="PTHR42085">
    <property type="entry name" value="F-BOX DOMAIN-CONTAINING PROTEIN"/>
    <property type="match status" value="1"/>
</dbReference>
<feature type="compositionally biased region" description="Basic and acidic residues" evidence="1">
    <location>
        <begin position="106"/>
        <end position="117"/>
    </location>
</feature>
<name>A0A1J9QW40_9PEZI</name>
<feature type="region of interest" description="Disordered" evidence="1">
    <location>
        <begin position="153"/>
        <end position="175"/>
    </location>
</feature>
<feature type="compositionally biased region" description="Basic residues" evidence="1">
    <location>
        <begin position="79"/>
        <end position="88"/>
    </location>
</feature>
<dbReference type="AlphaFoldDB" id="A0A1J9QW40"/>
<dbReference type="GeneID" id="31015244"/>
<dbReference type="Proteomes" id="UP000183809">
    <property type="component" value="Unassembled WGS sequence"/>
</dbReference>
<sequence>MARKAPPKSRTSKPASAQKPSSELGDGDLQVRYNTRTGRPIRDNAGRKSLDPSYLDTTEVIDDEGLDSESGSEDEEGVKKKHPKRKRTPSPPLPDVDPLPLYPDDVPSREPTPHSLDDEGVGSINLTVNVPKGFSGPLTLKIDRALFINGQSEPPAKRQHLPSARVNSSKLSTGNTISVAPRKTSIRQRGYFGSDTREDPTKKTFADLPAELRNQIYRLLFVTKEDVSFSRPVNFSRSGALLRTCQQIYKEGRSVLYSENRFAFSRNTHSRAPYWSAQEREVGYQDMRVFLNSIGPTNISLLRSISIVLTDASPSSAPYLDHEGRRFVRDEHIINCFRQISKHGKLKDIELSFYGRKCLCRTDYRFLDALREIKADEVRFEPPEHLWYPSKVDYLVKVALLDSMVRPTKIYKKE</sequence>
<evidence type="ECO:0000313" key="2">
    <source>
        <dbReference type="EMBL" id="OJD32632.1"/>
    </source>
</evidence>
<dbReference type="STRING" id="236234.A0A1J9QW40"/>
<evidence type="ECO:0000256" key="1">
    <source>
        <dbReference type="SAM" id="MobiDB-lite"/>
    </source>
</evidence>
<keyword evidence="3" id="KW-1185">Reference proteome</keyword>